<feature type="region of interest" description="Disordered" evidence="1">
    <location>
        <begin position="52"/>
        <end position="81"/>
    </location>
</feature>
<organism evidence="3 4">
    <name type="scientific">Amycolatopsis albidoflavus</name>
    <dbReference type="NCBI Taxonomy" id="102226"/>
    <lineage>
        <taxon>Bacteria</taxon>
        <taxon>Bacillati</taxon>
        <taxon>Actinomycetota</taxon>
        <taxon>Actinomycetes</taxon>
        <taxon>Pseudonocardiales</taxon>
        <taxon>Pseudonocardiaceae</taxon>
        <taxon>Amycolatopsis</taxon>
    </lineage>
</organism>
<comment type="caution">
    <text evidence="3">The sequence shown here is derived from an EMBL/GenBank/DDBJ whole genome shotgun (WGS) entry which is preliminary data.</text>
</comment>
<proteinExistence type="predicted"/>
<dbReference type="Proteomes" id="UP001597542">
    <property type="component" value="Unassembled WGS sequence"/>
</dbReference>
<evidence type="ECO:0000256" key="1">
    <source>
        <dbReference type="SAM" id="MobiDB-lite"/>
    </source>
</evidence>
<dbReference type="Gene3D" id="1.10.10.60">
    <property type="entry name" value="Homeodomain-like"/>
    <property type="match status" value="1"/>
</dbReference>
<dbReference type="RefSeq" id="WP_344287490.1">
    <property type="nucleotide sequence ID" value="NZ_BAAAHV010000028.1"/>
</dbReference>
<evidence type="ECO:0000313" key="4">
    <source>
        <dbReference type="Proteomes" id="UP001597542"/>
    </source>
</evidence>
<keyword evidence="4" id="KW-1185">Reference proteome</keyword>
<reference evidence="4" key="1">
    <citation type="journal article" date="2019" name="Int. J. Syst. Evol. Microbiol.">
        <title>The Global Catalogue of Microorganisms (GCM) 10K type strain sequencing project: providing services to taxonomists for standard genome sequencing and annotation.</title>
        <authorList>
            <consortium name="The Broad Institute Genomics Platform"/>
            <consortium name="The Broad Institute Genome Sequencing Center for Infectious Disease"/>
            <person name="Wu L."/>
            <person name="Ma J."/>
        </authorList>
    </citation>
    <scope>NUCLEOTIDE SEQUENCE [LARGE SCALE GENOMIC DNA]</scope>
    <source>
        <strain evidence="4">CGMCC 4.7638</strain>
    </source>
</reference>
<protein>
    <submittedName>
        <fullName evidence="3">Helix-turn-helix domain-containing protein</fullName>
    </submittedName>
</protein>
<accession>A0ABW5HUX3</accession>
<gene>
    <name evidence="3" type="ORF">ACFSUT_08420</name>
</gene>
<sequence length="81" mass="8896">MKGRRITGPARDKIREILKTKYEKGATVRALAEECGRSYGFVHRVLAESGVRMRGRSGRVRTARPAAPLGTGPQHSMGHPL</sequence>
<dbReference type="InterPro" id="IPR045745">
    <property type="entry name" value="HTH_58_Actinobacteria-type"/>
</dbReference>
<feature type="domain" description="Helix-turn-helix" evidence="2">
    <location>
        <begin position="2"/>
        <end position="61"/>
    </location>
</feature>
<evidence type="ECO:0000259" key="2">
    <source>
        <dbReference type="Pfam" id="PF19575"/>
    </source>
</evidence>
<name>A0ABW5HUX3_9PSEU</name>
<feature type="compositionally biased region" description="Basic residues" evidence="1">
    <location>
        <begin position="53"/>
        <end position="62"/>
    </location>
</feature>
<dbReference type="Pfam" id="PF19575">
    <property type="entry name" value="HTH_58"/>
    <property type="match status" value="1"/>
</dbReference>
<dbReference type="EMBL" id="JBHUKQ010000008">
    <property type="protein sequence ID" value="MFD2480293.1"/>
    <property type="molecule type" value="Genomic_DNA"/>
</dbReference>
<evidence type="ECO:0000313" key="3">
    <source>
        <dbReference type="EMBL" id="MFD2480293.1"/>
    </source>
</evidence>